<dbReference type="Gene3D" id="2.40.50.100">
    <property type="match status" value="1"/>
</dbReference>
<dbReference type="PANTHER" id="PTHR30158:SF10">
    <property type="entry name" value="CATION EFFLUX PUMP"/>
    <property type="match status" value="1"/>
</dbReference>
<comment type="subcellular location">
    <subcellularLocation>
        <location evidence="1">Cell inner membrane</location>
        <topology evidence="1">Lipid-anchor</topology>
    </subcellularLocation>
</comment>
<keyword evidence="3" id="KW-0175">Coiled coil</keyword>
<dbReference type="EMBL" id="LUUK01000052">
    <property type="protein sequence ID" value="OAI24061.1"/>
    <property type="molecule type" value="Genomic_DNA"/>
</dbReference>
<dbReference type="GO" id="GO:0022857">
    <property type="term" value="F:transmembrane transporter activity"/>
    <property type="evidence" value="ECO:0007669"/>
    <property type="project" value="InterPro"/>
</dbReference>
<dbReference type="InterPro" id="IPR058625">
    <property type="entry name" value="MdtA-like_BSH"/>
</dbReference>
<name>A0A177P1J7_9GAMM</name>
<feature type="chain" id="PRO_5008069790" evidence="4">
    <location>
        <begin position="22"/>
        <end position="377"/>
    </location>
</feature>
<dbReference type="AlphaFoldDB" id="A0A177P1J7"/>
<dbReference type="Gene3D" id="2.40.420.20">
    <property type="match status" value="1"/>
</dbReference>
<evidence type="ECO:0000256" key="2">
    <source>
        <dbReference type="ARBA" id="ARBA00009477"/>
    </source>
</evidence>
<dbReference type="Proteomes" id="UP000077628">
    <property type="component" value="Unassembled WGS sequence"/>
</dbReference>
<feature type="domain" description="Multidrug resistance protein MdtA-like beta-barrel" evidence="7">
    <location>
        <begin position="202"/>
        <end position="291"/>
    </location>
</feature>
<protein>
    <submittedName>
        <fullName evidence="9">Efflux transporter periplasmic adaptor subunit</fullName>
    </submittedName>
</protein>
<dbReference type="Pfam" id="PF25967">
    <property type="entry name" value="RND-MFP_C"/>
    <property type="match status" value="1"/>
</dbReference>
<evidence type="ECO:0000259" key="5">
    <source>
        <dbReference type="Pfam" id="PF25876"/>
    </source>
</evidence>
<evidence type="ECO:0000259" key="8">
    <source>
        <dbReference type="Pfam" id="PF25967"/>
    </source>
</evidence>
<evidence type="ECO:0000313" key="10">
    <source>
        <dbReference type="Proteomes" id="UP000077628"/>
    </source>
</evidence>
<dbReference type="Pfam" id="PF25917">
    <property type="entry name" value="BSH_RND"/>
    <property type="match status" value="1"/>
</dbReference>
<feature type="domain" description="Multidrug resistance protein MdtA-like barrel-sandwich hybrid" evidence="6">
    <location>
        <begin position="56"/>
        <end position="193"/>
    </location>
</feature>
<dbReference type="Gene3D" id="2.40.30.170">
    <property type="match status" value="1"/>
</dbReference>
<evidence type="ECO:0000313" key="9">
    <source>
        <dbReference type="EMBL" id="OAI24061.1"/>
    </source>
</evidence>
<dbReference type="PANTHER" id="PTHR30158">
    <property type="entry name" value="ACRA/E-RELATED COMPONENT OF DRUG EFFLUX TRANSPORTER"/>
    <property type="match status" value="1"/>
</dbReference>
<dbReference type="GO" id="GO:0005886">
    <property type="term" value="C:plasma membrane"/>
    <property type="evidence" value="ECO:0007669"/>
    <property type="project" value="UniProtKB-SubCell"/>
</dbReference>
<dbReference type="Pfam" id="PF25876">
    <property type="entry name" value="HH_MFP_RND"/>
    <property type="match status" value="1"/>
</dbReference>
<dbReference type="NCBIfam" id="TIGR01730">
    <property type="entry name" value="RND_mfp"/>
    <property type="match status" value="1"/>
</dbReference>
<dbReference type="InterPro" id="IPR058624">
    <property type="entry name" value="MdtA-like_HH"/>
</dbReference>
<feature type="coiled-coil region" evidence="3">
    <location>
        <begin position="96"/>
        <end position="123"/>
    </location>
</feature>
<feature type="signal peptide" evidence="4">
    <location>
        <begin position="1"/>
        <end position="21"/>
    </location>
</feature>
<dbReference type="Pfam" id="PF25944">
    <property type="entry name" value="Beta-barrel_RND"/>
    <property type="match status" value="1"/>
</dbReference>
<evidence type="ECO:0000256" key="4">
    <source>
        <dbReference type="SAM" id="SignalP"/>
    </source>
</evidence>
<keyword evidence="10" id="KW-1185">Reference proteome</keyword>
<reference evidence="10" key="1">
    <citation type="submission" date="2016-03" db="EMBL/GenBank/DDBJ databases">
        <authorList>
            <person name="Heylen K."/>
            <person name="De Vos P."/>
            <person name="Vekeman B."/>
        </authorList>
    </citation>
    <scope>NUCLEOTIDE SEQUENCE [LARGE SCALE GENOMIC DNA]</scope>
    <source>
        <strain evidence="10">R-45383</strain>
    </source>
</reference>
<dbReference type="InterPro" id="IPR006143">
    <property type="entry name" value="RND_pump_MFP"/>
</dbReference>
<feature type="domain" description="Multidrug resistance protein MdtA-like C-terminal permuted SH3" evidence="8">
    <location>
        <begin position="296"/>
        <end position="357"/>
    </location>
</feature>
<gene>
    <name evidence="9" type="ORF">A1355_21085</name>
</gene>
<organism evidence="9 10">
    <name type="scientific">Methylomonas koyamae</name>
    <dbReference type="NCBI Taxonomy" id="702114"/>
    <lineage>
        <taxon>Bacteria</taxon>
        <taxon>Pseudomonadati</taxon>
        <taxon>Pseudomonadota</taxon>
        <taxon>Gammaproteobacteria</taxon>
        <taxon>Methylococcales</taxon>
        <taxon>Methylococcaceae</taxon>
        <taxon>Methylomonas</taxon>
    </lineage>
</organism>
<proteinExistence type="inferred from homology"/>
<dbReference type="InterPro" id="IPR058627">
    <property type="entry name" value="MdtA-like_C"/>
</dbReference>
<keyword evidence="4" id="KW-0732">Signal</keyword>
<comment type="caution">
    <text evidence="9">The sequence shown here is derived from an EMBL/GenBank/DDBJ whole genome shotgun (WGS) entry which is preliminary data.</text>
</comment>
<dbReference type="Gene3D" id="1.10.287.470">
    <property type="entry name" value="Helix hairpin bin"/>
    <property type="match status" value="1"/>
</dbReference>
<evidence type="ECO:0000259" key="6">
    <source>
        <dbReference type="Pfam" id="PF25917"/>
    </source>
</evidence>
<dbReference type="FunFam" id="2.40.420.20:FF:000001">
    <property type="entry name" value="Efflux RND transporter periplasmic adaptor subunit"/>
    <property type="match status" value="1"/>
</dbReference>
<dbReference type="SUPFAM" id="SSF111369">
    <property type="entry name" value="HlyD-like secretion proteins"/>
    <property type="match status" value="1"/>
</dbReference>
<accession>A0A177P1J7</accession>
<sequence length="377" mass="40837">MLALLALLQFLLSGCGETGNAANGAPPPAAVKAAQPLAQSVTEWDEYTGRVEAISSVEVRARVGGYLEKVNFTAGAKVNKGDLLFIIDARPYKAQLNYAIAELERAKSKRELAKNDWSRAENLVKAKAISTEEYDTRAKGWREADGAVQSAEANVYAARLNVEYCEIRAPIAGRVGREMLTAGNLVTGGDVTVLTNVTSIDPVYVYVDADEQSLLKYRRQALQRKPGAAELKGTPAEVAVADESGFPHRGQLDYVAPQENRATGTIALRGVFANPDELLSPGLFARMRVQGGAPYDALLIPDRAVGTDQAQRFVWVMNQEQQVEYRKVTPGARIGEMRVISDGLRAGEWVVVEGQQKLRPGAKVNPERIALNSGQGT</sequence>
<comment type="similarity">
    <text evidence="2">Belongs to the membrane fusion protein (MFP) (TC 8.A.1) family.</text>
</comment>
<feature type="domain" description="Multidrug resistance protein MdtA-like alpha-helical hairpin" evidence="5">
    <location>
        <begin position="96"/>
        <end position="164"/>
    </location>
</feature>
<evidence type="ECO:0000256" key="3">
    <source>
        <dbReference type="SAM" id="Coils"/>
    </source>
</evidence>
<dbReference type="InterPro" id="IPR058626">
    <property type="entry name" value="MdtA-like_b-barrel"/>
</dbReference>
<evidence type="ECO:0000256" key="1">
    <source>
        <dbReference type="ARBA" id="ARBA00004519"/>
    </source>
</evidence>
<dbReference type="GO" id="GO:0046677">
    <property type="term" value="P:response to antibiotic"/>
    <property type="evidence" value="ECO:0007669"/>
    <property type="project" value="TreeGrafter"/>
</dbReference>
<evidence type="ECO:0000259" key="7">
    <source>
        <dbReference type="Pfam" id="PF25944"/>
    </source>
</evidence>
<dbReference type="STRING" id="702114.A1355_21085"/>